<feature type="region of interest" description="Disordered" evidence="1">
    <location>
        <begin position="1"/>
        <end position="57"/>
    </location>
</feature>
<dbReference type="AlphaFoldDB" id="A6ID51"/>
<protein>
    <submittedName>
        <fullName evidence="2">RCG46124</fullName>
    </submittedName>
</protein>
<sequence>MWGTARWPATAAMATDEEEGEKHHQGQPQEHSQADGVEDPSFVSGQDGFPDGVEEGTVSFHGAGLVWGQRIPII</sequence>
<evidence type="ECO:0000313" key="3">
    <source>
        <dbReference type="Proteomes" id="UP000234681"/>
    </source>
</evidence>
<accession>A6ID51</accession>
<name>A6ID51_RAT</name>
<gene>
    <name evidence="2" type="ORF">rCG_46124</name>
</gene>
<organism evidence="2 3">
    <name type="scientific">Rattus norvegicus</name>
    <name type="common">Rat</name>
    <dbReference type="NCBI Taxonomy" id="10116"/>
    <lineage>
        <taxon>Eukaryota</taxon>
        <taxon>Metazoa</taxon>
        <taxon>Chordata</taxon>
        <taxon>Craniata</taxon>
        <taxon>Vertebrata</taxon>
        <taxon>Euteleostomi</taxon>
        <taxon>Mammalia</taxon>
        <taxon>Eutheria</taxon>
        <taxon>Euarchontoglires</taxon>
        <taxon>Glires</taxon>
        <taxon>Rodentia</taxon>
        <taxon>Myomorpha</taxon>
        <taxon>Muroidea</taxon>
        <taxon>Muridae</taxon>
        <taxon>Murinae</taxon>
        <taxon>Rattus</taxon>
    </lineage>
</organism>
<proteinExistence type="predicted"/>
<evidence type="ECO:0000256" key="1">
    <source>
        <dbReference type="SAM" id="MobiDB-lite"/>
    </source>
</evidence>
<reference evidence="2 3" key="1">
    <citation type="submission" date="2005-09" db="EMBL/GenBank/DDBJ databases">
        <authorList>
            <person name="Mural R.J."/>
            <person name="Li P.W."/>
            <person name="Adams M.D."/>
            <person name="Amanatides P.G."/>
            <person name="Baden-Tillson H."/>
            <person name="Barnstead M."/>
            <person name="Chin S.H."/>
            <person name="Dew I."/>
            <person name="Evans C.A."/>
            <person name="Ferriera S."/>
            <person name="Flanigan M."/>
            <person name="Fosler C."/>
            <person name="Glodek A."/>
            <person name="Gu Z."/>
            <person name="Holt R.A."/>
            <person name="Jennings D."/>
            <person name="Kraft C.L."/>
            <person name="Lu F."/>
            <person name="Nguyen T."/>
            <person name="Nusskern D.R."/>
            <person name="Pfannkoch C.M."/>
            <person name="Sitter C."/>
            <person name="Sutton G.G."/>
            <person name="Venter J.C."/>
            <person name="Wang Z."/>
            <person name="Woodage T."/>
            <person name="Zheng X.H."/>
            <person name="Zhong F."/>
        </authorList>
    </citation>
    <scope>NUCLEOTIDE SEQUENCE [LARGE SCALE GENOMIC DNA]</scope>
    <source>
        <strain>BN</strain>
        <strain evidence="3">Sprague-Dawley</strain>
    </source>
</reference>
<dbReference type="Proteomes" id="UP000234681">
    <property type="component" value="Chromosome 13"/>
</dbReference>
<dbReference type="EMBL" id="CH473958">
    <property type="protein sequence ID" value="EDM09446.1"/>
    <property type="molecule type" value="Genomic_DNA"/>
</dbReference>
<evidence type="ECO:0000313" key="2">
    <source>
        <dbReference type="EMBL" id="EDM09446.1"/>
    </source>
</evidence>